<proteinExistence type="predicted"/>
<sequence length="338" mass="37986">MSMVCSRSSMMGSLGNSYNPWVSKPAKTSMQQVEAVPRTSTRESSSSIRDLCRECTSAFENCTRHKSLMELDWAKYSSAEFSVIVDSDSFALFVFRASFDGCLDSEPSKRFKLIVPRILTILRDYLIECIRCAEAQSSTDEATKKVDSSLKSLSQMMESLTESNMQSCFPQSDGRSKPEEHEELRAFLGIMCLRQHTKNEFGVEARYDVSKLDALSTEECIKISQELKLSKAQQRLIEVNLRRRSRFLQAQERNRQESVGDPTKASTTQGNLGVQEAEEKVSQPIMTALTALSAAGRYPKAPKLPQGAMAFECPCCCETLPACFATDNDHWRYFSQVL</sequence>
<evidence type="ECO:0000313" key="3">
    <source>
        <dbReference type="Proteomes" id="UP000191004"/>
    </source>
</evidence>
<dbReference type="EMBL" id="LVVK01000003">
    <property type="protein sequence ID" value="OPB45966.1"/>
    <property type="molecule type" value="Genomic_DNA"/>
</dbReference>
<comment type="caution">
    <text evidence="2">The sequence shown here is derived from an EMBL/GenBank/DDBJ whole genome shotgun (WGS) entry which is preliminary data.</text>
</comment>
<gene>
    <name evidence="2" type="ORF">A0O28_0060860</name>
</gene>
<protein>
    <submittedName>
        <fullName evidence="2">Uncharacterized protein</fullName>
    </submittedName>
</protein>
<keyword evidence="3" id="KW-1185">Reference proteome</keyword>
<reference evidence="2 3" key="1">
    <citation type="submission" date="2016-04" db="EMBL/GenBank/DDBJ databases">
        <title>Multiple horizontal gene transfer events from other fungi enriched the ability of the initially mycotrophic fungus Trichoderma (Ascomycota) to feed on dead plant biomass.</title>
        <authorList>
            <person name="Atanasova L."/>
            <person name="Chenthamara K."/>
            <person name="Zhang J."/>
            <person name="Grujic M."/>
            <person name="Henrissat B."/>
            <person name="Kuo A."/>
            <person name="Aertz A."/>
            <person name="Salamov A."/>
            <person name="Lipzen A."/>
            <person name="Labutti K."/>
            <person name="Barry K."/>
            <person name="Miao Y."/>
            <person name="Rahimi M.J."/>
            <person name="Shen Q."/>
            <person name="Grigoriev I.V."/>
            <person name="Kubicek C.P."/>
            <person name="Druzhinina I.S."/>
        </authorList>
    </citation>
    <scope>NUCLEOTIDE SEQUENCE [LARGE SCALE GENOMIC DNA]</scope>
    <source>
        <strain evidence="2 3">NJAU 4742</strain>
    </source>
</reference>
<name>A0A1T3CY33_9HYPO</name>
<organism evidence="2 3">
    <name type="scientific">Trichoderma guizhouense</name>
    <dbReference type="NCBI Taxonomy" id="1491466"/>
    <lineage>
        <taxon>Eukaryota</taxon>
        <taxon>Fungi</taxon>
        <taxon>Dikarya</taxon>
        <taxon>Ascomycota</taxon>
        <taxon>Pezizomycotina</taxon>
        <taxon>Sordariomycetes</taxon>
        <taxon>Hypocreomycetidae</taxon>
        <taxon>Hypocreales</taxon>
        <taxon>Hypocreaceae</taxon>
        <taxon>Trichoderma</taxon>
    </lineage>
</organism>
<evidence type="ECO:0000256" key="1">
    <source>
        <dbReference type="SAM" id="MobiDB-lite"/>
    </source>
</evidence>
<feature type="region of interest" description="Disordered" evidence="1">
    <location>
        <begin position="250"/>
        <end position="277"/>
    </location>
</feature>
<accession>A0A1T3CY33</accession>
<dbReference type="OrthoDB" id="20872at2759"/>
<dbReference type="AlphaFoldDB" id="A0A1T3CY33"/>
<dbReference type="Proteomes" id="UP000191004">
    <property type="component" value="Unassembled WGS sequence"/>
</dbReference>
<evidence type="ECO:0000313" key="2">
    <source>
        <dbReference type="EMBL" id="OPB45966.1"/>
    </source>
</evidence>